<reference evidence="1 2" key="1">
    <citation type="submission" date="2018-07" db="EMBL/GenBank/DDBJ databases">
        <title>Genome sequence of Azospirillum sp. ATCC 49961.</title>
        <authorList>
            <person name="Sant'Anna F.H."/>
            <person name="Baldani J.I."/>
            <person name="Zilli J.E."/>
            <person name="Reis V.M."/>
            <person name="Hartmann A."/>
            <person name="Cruz L."/>
            <person name="de Souza E.M."/>
            <person name="de Oliveira Pedrosa F."/>
            <person name="Passaglia L.M.P."/>
        </authorList>
    </citation>
    <scope>NUCLEOTIDE SEQUENCE [LARGE SCALE GENOMIC DNA]</scope>
    <source>
        <strain evidence="1 2">ATCC 49961</strain>
    </source>
</reference>
<protein>
    <submittedName>
        <fullName evidence="1">Uncharacterized protein</fullName>
    </submittedName>
</protein>
<comment type="caution">
    <text evidence="1">The sequence shown here is derived from an EMBL/GenBank/DDBJ whole genome shotgun (WGS) entry which is preliminary data.</text>
</comment>
<organism evidence="1 2">
    <name type="scientific">Roseomonas genomospecies 6</name>
    <dbReference type="NCBI Taxonomy" id="214106"/>
    <lineage>
        <taxon>Bacteria</taxon>
        <taxon>Pseudomonadati</taxon>
        <taxon>Pseudomonadota</taxon>
        <taxon>Alphaproteobacteria</taxon>
        <taxon>Acetobacterales</taxon>
        <taxon>Roseomonadaceae</taxon>
        <taxon>Roseomonas</taxon>
    </lineage>
</organism>
<dbReference type="RefSeq" id="WP_149472591.1">
    <property type="nucleotide sequence ID" value="NZ_QOKW01000064.1"/>
</dbReference>
<dbReference type="EMBL" id="QOKW01000064">
    <property type="protein sequence ID" value="KAA0675660.1"/>
    <property type="molecule type" value="Genomic_DNA"/>
</dbReference>
<dbReference type="OrthoDB" id="6402335at2"/>
<evidence type="ECO:0000313" key="2">
    <source>
        <dbReference type="Proteomes" id="UP000480854"/>
    </source>
</evidence>
<proteinExistence type="predicted"/>
<evidence type="ECO:0000313" key="1">
    <source>
        <dbReference type="EMBL" id="KAA0675660.1"/>
    </source>
</evidence>
<dbReference type="Proteomes" id="UP000480854">
    <property type="component" value="Unassembled WGS sequence"/>
</dbReference>
<keyword evidence="2" id="KW-1185">Reference proteome</keyword>
<name>A0A9W7KMZ4_9PROT</name>
<gene>
    <name evidence="1" type="ORF">DS843_30580</name>
</gene>
<sequence>MSIRLADLMRMLPPETEAEVRRTVRRLNAPIRQALRAETGLRLQQSADEETGEAGATFTVRVAVDTALPDRLESFEIEEEKALAVLLAPWSSVLGTTGYNLDAILRRLLPSIMRNATWGERFRGADATLHGALMCVRALHEESQHYDLIHALFDHRVETVHDDILGSYDPRPNGTRDAESRIEIYWGVVGLFAQVLGAPLDSVTAVVLAHELAHAYTHAGLDIDGVRWKSSDFRRSEVAIVEGLAQYYAERALARIVRQCPDGPRTFDQLLTRQRGPYVTHRTWMEKKTSPEQVRFGLVAIRRDHQATLQRFDELLEEARSQIGRGRLRAGGVRDGVSDPFLDEAFTL</sequence>
<accession>A0A9W7KMZ4</accession>
<dbReference type="AlphaFoldDB" id="A0A9W7KMZ4"/>